<evidence type="ECO:0000313" key="3">
    <source>
        <dbReference type="Proteomes" id="UP000027120"/>
    </source>
</evidence>
<dbReference type="InterPro" id="IPR006580">
    <property type="entry name" value="Znf_TTF"/>
</dbReference>
<evidence type="ECO:0000313" key="2">
    <source>
        <dbReference type="EMBL" id="KDO39504.1"/>
    </source>
</evidence>
<proteinExistence type="predicted"/>
<dbReference type="InterPro" id="IPR055298">
    <property type="entry name" value="AtLOH3-like"/>
</dbReference>
<accession>A0A067D929</accession>
<dbReference type="AlphaFoldDB" id="A0A067D929"/>
<reference evidence="2 3" key="1">
    <citation type="submission" date="2014-04" db="EMBL/GenBank/DDBJ databases">
        <authorList>
            <consortium name="International Citrus Genome Consortium"/>
            <person name="Gmitter F."/>
            <person name="Chen C."/>
            <person name="Farmerie W."/>
            <person name="Harkins T."/>
            <person name="Desany B."/>
            <person name="Mohiuddin M."/>
            <person name="Kodira C."/>
            <person name="Borodovsky M."/>
            <person name="Lomsadze A."/>
            <person name="Burns P."/>
            <person name="Jenkins J."/>
            <person name="Prochnik S."/>
            <person name="Shu S."/>
            <person name="Chapman J."/>
            <person name="Pitluck S."/>
            <person name="Schmutz J."/>
            <person name="Rokhsar D."/>
        </authorList>
    </citation>
    <scope>NUCLEOTIDE SEQUENCE</scope>
</reference>
<dbReference type="InterPro" id="IPR025398">
    <property type="entry name" value="DUF4371"/>
</dbReference>
<evidence type="ECO:0000259" key="1">
    <source>
        <dbReference type="SMART" id="SM00597"/>
    </source>
</evidence>
<dbReference type="STRING" id="2711.A0A067D929"/>
<dbReference type="InterPro" id="IPR012337">
    <property type="entry name" value="RNaseH-like_sf"/>
</dbReference>
<dbReference type="SMART" id="SM00597">
    <property type="entry name" value="ZnF_TTF"/>
    <property type="match status" value="1"/>
</dbReference>
<organism evidence="2 3">
    <name type="scientific">Citrus sinensis</name>
    <name type="common">Sweet orange</name>
    <name type="synonym">Citrus aurantium var. sinensis</name>
    <dbReference type="NCBI Taxonomy" id="2711"/>
    <lineage>
        <taxon>Eukaryota</taxon>
        <taxon>Viridiplantae</taxon>
        <taxon>Streptophyta</taxon>
        <taxon>Embryophyta</taxon>
        <taxon>Tracheophyta</taxon>
        <taxon>Spermatophyta</taxon>
        <taxon>Magnoliopsida</taxon>
        <taxon>eudicotyledons</taxon>
        <taxon>Gunneridae</taxon>
        <taxon>Pentapetalae</taxon>
        <taxon>rosids</taxon>
        <taxon>malvids</taxon>
        <taxon>Sapindales</taxon>
        <taxon>Rutaceae</taxon>
        <taxon>Aurantioideae</taxon>
        <taxon>Citrus</taxon>
    </lineage>
</organism>
<gene>
    <name evidence="2" type="ORF">CISIN_1g047882mg</name>
</gene>
<dbReference type="PANTHER" id="PTHR11697:SF230">
    <property type="entry name" value="ZINC FINGER, MYM DOMAIN CONTAINING 1"/>
    <property type="match status" value="1"/>
</dbReference>
<dbReference type="EMBL" id="KK786528">
    <property type="protein sequence ID" value="KDO39504.1"/>
    <property type="molecule type" value="Genomic_DNA"/>
</dbReference>
<feature type="non-terminal residue" evidence="2">
    <location>
        <position position="1"/>
    </location>
</feature>
<dbReference type="PANTHER" id="PTHR11697">
    <property type="entry name" value="GENERAL TRANSCRIPTION FACTOR 2-RELATED ZINC FINGER PROTEIN"/>
    <property type="match status" value="1"/>
</dbReference>
<feature type="domain" description="TTF-type" evidence="1">
    <location>
        <begin position="34"/>
        <end position="128"/>
    </location>
</feature>
<keyword evidence="3" id="KW-1185">Reference proteome</keyword>
<name>A0A067D929_CITSI</name>
<dbReference type="Pfam" id="PF14291">
    <property type="entry name" value="DUF4371"/>
    <property type="match status" value="1"/>
</dbReference>
<dbReference type="SUPFAM" id="SSF53098">
    <property type="entry name" value="Ribonuclease H-like"/>
    <property type="match status" value="1"/>
</dbReference>
<sequence>LDPNIQDEFRRAYLQMGPFQPQSHDFPIRLLGDKSRRFVQDWFDNYPDWLEYSIVMDAAFCLYCYVFREENGNQGGGPCFTGEGFRNWKKNEMLTQHVGGVNSAHNIARHRCESLMNQKAHIATFFSNHSKKIKRDVCLAETSRAIIKEIGDSLFSVIIDESRDISTNEQMVVVLRYVDKRGHVVERFIGIEHVIDTKAVSLKASLDTLFARHGLSMSRLRGQGYNGASNMQGELNGLKTLILKENESACYIHYFAHQLQLALVSVAKKAPRSKLESRQGMNQEITLKTNSTLKFMQTFDFVFTLYLMKNILGFVNELSQALQRKDQDIVKSMKLVSICKLGLQRMREHGWNSLLSQVSSFCEKHFIIVPVMENMFLTLGRSRRRAQEITNMHHYRIDLFCAILDMQLQELNSHFNEVNIKLLLCLACLCPKDSFAAFNKEKLLRLAQLYPKDFSPVDLMALDTQLD</sequence>
<feature type="non-terminal residue" evidence="2">
    <location>
        <position position="467"/>
    </location>
</feature>
<protein>
    <recommendedName>
        <fullName evidence="1">TTF-type domain-containing protein</fullName>
    </recommendedName>
</protein>
<dbReference type="Proteomes" id="UP000027120">
    <property type="component" value="Unassembled WGS sequence"/>
</dbReference>